<evidence type="ECO:0000259" key="2">
    <source>
        <dbReference type="Pfam" id="PF01471"/>
    </source>
</evidence>
<dbReference type="Gene3D" id="1.10.8.350">
    <property type="entry name" value="Bacterial muramidase"/>
    <property type="match status" value="1"/>
</dbReference>
<dbReference type="InterPro" id="IPR036365">
    <property type="entry name" value="PGBD-like_sf"/>
</dbReference>
<organism evidence="4 5">
    <name type="scientific">Tropicimonas isoalkanivorans</name>
    <dbReference type="NCBI Taxonomy" id="441112"/>
    <lineage>
        <taxon>Bacteria</taxon>
        <taxon>Pseudomonadati</taxon>
        <taxon>Pseudomonadota</taxon>
        <taxon>Alphaproteobacteria</taxon>
        <taxon>Rhodobacterales</taxon>
        <taxon>Roseobacteraceae</taxon>
        <taxon>Tropicimonas</taxon>
    </lineage>
</organism>
<dbReference type="STRING" id="441112.SAMN04488094_11023"/>
<dbReference type="Gene3D" id="1.10.101.10">
    <property type="entry name" value="PGBD-like superfamily/PGBD"/>
    <property type="match status" value="1"/>
</dbReference>
<name>A0A1I1MGU8_9RHOB</name>
<dbReference type="PANTHER" id="PTHR30163">
    <property type="entry name" value="MEMBRANE-BOUND LYTIC MUREIN TRANSGLYCOSYLASE B"/>
    <property type="match status" value="1"/>
</dbReference>
<feature type="domain" description="Transglycosylase SLT" evidence="3">
    <location>
        <begin position="27"/>
        <end position="316"/>
    </location>
</feature>
<dbReference type="Proteomes" id="UP000198728">
    <property type="component" value="Unassembled WGS sequence"/>
</dbReference>
<dbReference type="Gene3D" id="1.10.530.10">
    <property type="match status" value="1"/>
</dbReference>
<dbReference type="OrthoDB" id="9808544at2"/>
<evidence type="ECO:0000259" key="3">
    <source>
        <dbReference type="Pfam" id="PF13406"/>
    </source>
</evidence>
<keyword evidence="1" id="KW-0732">Signal</keyword>
<reference evidence="4 5" key="1">
    <citation type="submission" date="2016-10" db="EMBL/GenBank/DDBJ databases">
        <authorList>
            <person name="de Groot N.N."/>
        </authorList>
    </citation>
    <scope>NUCLEOTIDE SEQUENCE [LARGE SCALE GENOMIC DNA]</scope>
    <source>
        <strain evidence="4 5">DSM 19548</strain>
    </source>
</reference>
<dbReference type="InterPro" id="IPR043426">
    <property type="entry name" value="MltB-like"/>
</dbReference>
<feature type="signal peptide" evidence="1">
    <location>
        <begin position="1"/>
        <end position="19"/>
    </location>
</feature>
<protein>
    <submittedName>
        <fullName evidence="4">Lytic murein transglycosylase</fullName>
    </submittedName>
</protein>
<feature type="chain" id="PRO_5011537799" evidence="1">
    <location>
        <begin position="20"/>
        <end position="391"/>
    </location>
</feature>
<dbReference type="Pfam" id="PF01471">
    <property type="entry name" value="PG_binding_1"/>
    <property type="match status" value="1"/>
</dbReference>
<dbReference type="SUPFAM" id="SSF53955">
    <property type="entry name" value="Lysozyme-like"/>
    <property type="match status" value="1"/>
</dbReference>
<dbReference type="InterPro" id="IPR002477">
    <property type="entry name" value="Peptidoglycan-bd-like"/>
</dbReference>
<sequence length="391" mass="41982">MTPTKTLAPLLLAAAPALADVPCGGSFADFKQAMAAEAVAAGHDPATVDRFFASAKQSQGALKADQRQGIFQLPFTDFARKVISKNRIEKGQTNLTRHRDLFDRVQATYGISPGVLLAFWALETDYGAIQGDFNTLDALVTMSHDCRRPELFQPQVMAALTLYEQGDFDPATTTGAWAGEIGMVQMLPKDILENGVDGDGDGHVLLKTSVADALMSGGKMLQALGWRPNEPWLQEVVVPDTLDWTQTGLEHEKSIAEWDALGVTARGGSFTAPDLPAALLLPQGRNGPAFLAYPNFHVYFEWNQSFVYVLTAAYFATRLEGAPVFAPGDPAPALDGPQIEALQTKLKARGHDVGGVDGILGARTRAAVQIEQQRLGLPADAWPTAELLAAL</sequence>
<dbReference type="Pfam" id="PF13406">
    <property type="entry name" value="SLT_2"/>
    <property type="match status" value="1"/>
</dbReference>
<dbReference type="InterPro" id="IPR023346">
    <property type="entry name" value="Lysozyme-like_dom_sf"/>
</dbReference>
<dbReference type="RefSeq" id="WP_093361609.1">
    <property type="nucleotide sequence ID" value="NZ_FOLG01000010.1"/>
</dbReference>
<dbReference type="NCBIfam" id="TIGR02283">
    <property type="entry name" value="MltB_2"/>
    <property type="match status" value="1"/>
</dbReference>
<dbReference type="InterPro" id="IPR036366">
    <property type="entry name" value="PGBDSf"/>
</dbReference>
<keyword evidence="5" id="KW-1185">Reference proteome</keyword>
<evidence type="ECO:0000313" key="5">
    <source>
        <dbReference type="Proteomes" id="UP000198728"/>
    </source>
</evidence>
<dbReference type="SUPFAM" id="SSF47090">
    <property type="entry name" value="PGBD-like"/>
    <property type="match status" value="1"/>
</dbReference>
<evidence type="ECO:0000313" key="4">
    <source>
        <dbReference type="EMBL" id="SFC84597.1"/>
    </source>
</evidence>
<dbReference type="GO" id="GO:0009253">
    <property type="term" value="P:peptidoglycan catabolic process"/>
    <property type="evidence" value="ECO:0007669"/>
    <property type="project" value="TreeGrafter"/>
</dbReference>
<dbReference type="GO" id="GO:0008933">
    <property type="term" value="F:peptidoglycan lytic transglycosylase activity"/>
    <property type="evidence" value="ECO:0007669"/>
    <property type="project" value="TreeGrafter"/>
</dbReference>
<gene>
    <name evidence="4" type="ORF">SAMN04488094_11023</name>
</gene>
<proteinExistence type="predicted"/>
<dbReference type="AlphaFoldDB" id="A0A1I1MGU8"/>
<accession>A0A1I1MGU8</accession>
<evidence type="ECO:0000256" key="1">
    <source>
        <dbReference type="SAM" id="SignalP"/>
    </source>
</evidence>
<dbReference type="InterPro" id="IPR031304">
    <property type="entry name" value="SLT_2"/>
</dbReference>
<dbReference type="InterPro" id="IPR011970">
    <property type="entry name" value="MltB_2"/>
</dbReference>
<dbReference type="EMBL" id="FOLG01000010">
    <property type="protein sequence ID" value="SFC84597.1"/>
    <property type="molecule type" value="Genomic_DNA"/>
</dbReference>
<dbReference type="PANTHER" id="PTHR30163:SF8">
    <property type="entry name" value="LYTIC MUREIN TRANSGLYCOSYLASE"/>
    <property type="match status" value="1"/>
</dbReference>
<feature type="domain" description="Peptidoglycan binding-like" evidence="2">
    <location>
        <begin position="336"/>
        <end position="391"/>
    </location>
</feature>